<evidence type="ECO:0000313" key="11">
    <source>
        <dbReference type="EMBL" id="MEY8244437.1"/>
    </source>
</evidence>
<dbReference type="InterPro" id="IPR051045">
    <property type="entry name" value="TonB-dependent_transducer"/>
</dbReference>
<feature type="domain" description="TonB C-terminal" evidence="10">
    <location>
        <begin position="147"/>
        <end position="213"/>
    </location>
</feature>
<keyword evidence="6" id="KW-0812">Transmembrane</keyword>
<keyword evidence="3" id="KW-0813">Transport</keyword>
<evidence type="ECO:0000256" key="8">
    <source>
        <dbReference type="ARBA" id="ARBA00022989"/>
    </source>
</evidence>
<comment type="subcellular location">
    <subcellularLocation>
        <location evidence="1">Cell inner membrane</location>
        <topology evidence="1">Single-pass membrane protein</topology>
        <orientation evidence="1">Periplasmic side</orientation>
    </subcellularLocation>
</comment>
<keyword evidence="8" id="KW-1133">Transmembrane helix</keyword>
<keyword evidence="4" id="KW-1003">Cell membrane</keyword>
<feature type="domain" description="TonB C-terminal" evidence="10">
    <location>
        <begin position="44"/>
        <end position="107"/>
    </location>
</feature>
<dbReference type="InterPro" id="IPR006260">
    <property type="entry name" value="TonB/TolA_C"/>
</dbReference>
<dbReference type="Pfam" id="PF03544">
    <property type="entry name" value="TonB_C"/>
    <property type="match status" value="3"/>
</dbReference>
<dbReference type="PANTHER" id="PTHR33446:SF2">
    <property type="entry name" value="PROTEIN TONB"/>
    <property type="match status" value="1"/>
</dbReference>
<evidence type="ECO:0000256" key="7">
    <source>
        <dbReference type="ARBA" id="ARBA00022927"/>
    </source>
</evidence>
<organism evidence="11 12">
    <name type="scientific">Heminiphilus faecis</name>
    <dbReference type="NCBI Taxonomy" id="2601703"/>
    <lineage>
        <taxon>Bacteria</taxon>
        <taxon>Pseudomonadati</taxon>
        <taxon>Bacteroidota</taxon>
        <taxon>Bacteroidia</taxon>
        <taxon>Bacteroidales</taxon>
        <taxon>Muribaculaceae</taxon>
        <taxon>Heminiphilus</taxon>
    </lineage>
</organism>
<dbReference type="NCBIfam" id="TIGR01352">
    <property type="entry name" value="tonB_Cterm"/>
    <property type="match status" value="1"/>
</dbReference>
<evidence type="ECO:0000256" key="9">
    <source>
        <dbReference type="ARBA" id="ARBA00023136"/>
    </source>
</evidence>
<evidence type="ECO:0000256" key="3">
    <source>
        <dbReference type="ARBA" id="ARBA00022448"/>
    </source>
</evidence>
<dbReference type="Proteomes" id="UP001565200">
    <property type="component" value="Unassembled WGS sequence"/>
</dbReference>
<dbReference type="EMBL" id="JBCLPP010000004">
    <property type="protein sequence ID" value="MEY8244437.1"/>
    <property type="molecule type" value="Genomic_DNA"/>
</dbReference>
<evidence type="ECO:0000259" key="10">
    <source>
        <dbReference type="Pfam" id="PF03544"/>
    </source>
</evidence>
<evidence type="ECO:0000256" key="2">
    <source>
        <dbReference type="ARBA" id="ARBA00006555"/>
    </source>
</evidence>
<dbReference type="SUPFAM" id="SSF74653">
    <property type="entry name" value="TolA/TonB C-terminal domain"/>
    <property type="match status" value="3"/>
</dbReference>
<evidence type="ECO:0000256" key="4">
    <source>
        <dbReference type="ARBA" id="ARBA00022475"/>
    </source>
</evidence>
<evidence type="ECO:0000313" key="12">
    <source>
        <dbReference type="Proteomes" id="UP001565200"/>
    </source>
</evidence>
<proteinExistence type="inferred from homology"/>
<comment type="similarity">
    <text evidence="2">Belongs to the TonB family.</text>
</comment>
<keyword evidence="5" id="KW-0997">Cell inner membrane</keyword>
<keyword evidence="12" id="KW-1185">Reference proteome</keyword>
<dbReference type="Gene3D" id="3.30.1150.10">
    <property type="match status" value="3"/>
</dbReference>
<accession>A0ABV4CTU5</accession>
<evidence type="ECO:0000256" key="6">
    <source>
        <dbReference type="ARBA" id="ARBA00022692"/>
    </source>
</evidence>
<name>A0ABV4CTU5_9BACT</name>
<dbReference type="PANTHER" id="PTHR33446">
    <property type="entry name" value="PROTEIN TONB-RELATED"/>
    <property type="match status" value="1"/>
</dbReference>
<evidence type="ECO:0000256" key="5">
    <source>
        <dbReference type="ARBA" id="ARBA00022519"/>
    </source>
</evidence>
<comment type="caution">
    <text evidence="11">The sequence shown here is derived from an EMBL/GenBank/DDBJ whole genome shotgun (WGS) entry which is preliminary data.</text>
</comment>
<reference evidence="11 12" key="1">
    <citation type="submission" date="2024-03" db="EMBL/GenBank/DDBJ databases">
        <title>Mouse gut bacterial collection (mGBC) of GemPharmatech.</title>
        <authorList>
            <person name="He Y."/>
            <person name="Dong L."/>
            <person name="Wu D."/>
            <person name="Gao X."/>
            <person name="Lin Z."/>
        </authorList>
    </citation>
    <scope>NUCLEOTIDE SEQUENCE [LARGE SCALE GENOMIC DNA]</scope>
    <source>
        <strain evidence="11 12">54-13</strain>
    </source>
</reference>
<evidence type="ECO:0000256" key="1">
    <source>
        <dbReference type="ARBA" id="ARBA00004383"/>
    </source>
</evidence>
<protein>
    <submittedName>
        <fullName evidence="11">TonB family protein</fullName>
    </submittedName>
</protein>
<keyword evidence="7" id="KW-0653">Protein transport</keyword>
<gene>
    <name evidence="11" type="ORF">AAK873_02240</name>
</gene>
<keyword evidence="9" id="KW-0472">Membrane</keyword>
<dbReference type="InterPro" id="IPR037682">
    <property type="entry name" value="TonB_C"/>
</dbReference>
<feature type="domain" description="TonB C-terminal" evidence="10">
    <location>
        <begin position="255"/>
        <end position="308"/>
    </location>
</feature>
<sequence length="319" mass="34859">MSYAAEDIVFLAPDKPPLFPGGNNSMMEYLGRNIFIPLEADTVNGKSVVRFVVNTDGSVGDVEILRGLTPVHDNEVIRAVRSMTGFAPGEKDGKVVAAYVTLPVWFKAVPSAGCGTIADGGDRRPPRFPGGRIALSEYLTEHLEWIEDGEEGRVVARFIVAETGIIDSIWIERHLTPMQDAEVIRLISGMPRWEPAVADGAPVRSTFILPVMFSNPEKLQGGDGNTPARFPGGQNKMDEYLAYRLKWRDAPNVRAGNVVVEFFVEVNGSITGARVLKGLSASQDRQVLSAIEKMPPWIPAKKNGKIIKSHETLVVRLAP</sequence>